<sequence>MTTTTTATTTTATNNKGKSNHQQPLLTATSTALSLSPPRIPPHGSILRSLYTHPAATWRYRYLLHPRNRHHAHNHNGSSSSSNDNNTNSNHAHHSNTLSSRLLHLLLSKKTTSLSSSLHLHHPHLPSSLSLPDQMTRYLSAILPLNLQHTFRDNGYFQLVADSLVTATCPLMGLGHWKEVKDFVELSHVMKAKDDDEGGVEQSTFQGERDEDKKTKLAAADENITNDNNRIGGEDDHAQDNSRREATPKKRKRRKWTRRRIPYGDHSMQFIDLFLPSIPMNEESKNGDDVVKPPFSVDSVDKATNHSGSSTKSTDAKSICKNKKQQSKIPVRGTIFFIHGGAWGSGKPWMYRLIAPTFLKLHFAVVIVGYRTYPDAATIDDQVGDVMLAWEKAGDVLTKNMTMMSSNATNQCETASGDACDNDDAWSNICTDDANTGWVGNVIMGHSSGAHVAMLMLVQWIQKQQRQWRNHSGAPNYYGNASGSNYPWEPNYFIGLSGPYDINDHFDYEAGRGVEQISPMKPICGHSRKKFNEASPVKRFLSLFREQSDDDSVLHNHARSIQQLTPPILLVHGIEDSTVPFTATADAGRILRSCGLQRCDEIYLDETGHQDVIVHFMFGGLAKDLVLDWLFKCYRGRRGRRSSQLKSRL</sequence>
<organism evidence="3 4">
    <name type="scientific">Discostella pseudostelligera</name>
    <dbReference type="NCBI Taxonomy" id="259834"/>
    <lineage>
        <taxon>Eukaryota</taxon>
        <taxon>Sar</taxon>
        <taxon>Stramenopiles</taxon>
        <taxon>Ochrophyta</taxon>
        <taxon>Bacillariophyta</taxon>
        <taxon>Coscinodiscophyceae</taxon>
        <taxon>Thalassiosirophycidae</taxon>
        <taxon>Stephanodiscales</taxon>
        <taxon>Stephanodiscaceae</taxon>
        <taxon>Discostella</taxon>
    </lineage>
</organism>
<dbReference type="EMBL" id="JALLBG020000046">
    <property type="protein sequence ID" value="KAL3770070.1"/>
    <property type="molecule type" value="Genomic_DNA"/>
</dbReference>
<evidence type="ECO:0000313" key="4">
    <source>
        <dbReference type="Proteomes" id="UP001530293"/>
    </source>
</evidence>
<feature type="region of interest" description="Disordered" evidence="2">
    <location>
        <begin position="1"/>
        <end position="23"/>
    </location>
</feature>
<protein>
    <submittedName>
        <fullName evidence="3">Uncharacterized protein</fullName>
    </submittedName>
</protein>
<proteinExistence type="predicted"/>
<dbReference type="Gene3D" id="3.40.50.1820">
    <property type="entry name" value="alpha/beta hydrolase"/>
    <property type="match status" value="1"/>
</dbReference>
<feature type="compositionally biased region" description="Basic and acidic residues" evidence="2">
    <location>
        <begin position="232"/>
        <end position="248"/>
    </location>
</feature>
<feature type="region of interest" description="Disordered" evidence="2">
    <location>
        <begin position="194"/>
        <end position="259"/>
    </location>
</feature>
<keyword evidence="4" id="KW-1185">Reference proteome</keyword>
<dbReference type="PANTHER" id="PTHR48081:SF33">
    <property type="entry name" value="KYNURENINE FORMAMIDASE"/>
    <property type="match status" value="1"/>
</dbReference>
<name>A0ABD3NBL2_9STRA</name>
<feature type="compositionally biased region" description="Low complexity" evidence="2">
    <location>
        <begin position="75"/>
        <end position="96"/>
    </location>
</feature>
<feature type="compositionally biased region" description="Basic residues" evidence="2">
    <location>
        <begin position="249"/>
        <end position="259"/>
    </location>
</feature>
<dbReference type="InterPro" id="IPR050300">
    <property type="entry name" value="GDXG_lipolytic_enzyme"/>
</dbReference>
<reference evidence="3 4" key="1">
    <citation type="submission" date="2024-10" db="EMBL/GenBank/DDBJ databases">
        <title>Updated reference genomes for cyclostephanoid diatoms.</title>
        <authorList>
            <person name="Roberts W.R."/>
            <person name="Alverson A.J."/>
        </authorList>
    </citation>
    <scope>NUCLEOTIDE SEQUENCE [LARGE SCALE GENOMIC DNA]</scope>
    <source>
        <strain evidence="3 4">AJA232-27</strain>
    </source>
</reference>
<comment type="caution">
    <text evidence="3">The sequence shown here is derived from an EMBL/GenBank/DDBJ whole genome shotgun (WGS) entry which is preliminary data.</text>
</comment>
<dbReference type="InterPro" id="IPR029058">
    <property type="entry name" value="AB_hydrolase_fold"/>
</dbReference>
<dbReference type="SUPFAM" id="SSF53474">
    <property type="entry name" value="alpha/beta-Hydrolases"/>
    <property type="match status" value="1"/>
</dbReference>
<dbReference type="Proteomes" id="UP001530293">
    <property type="component" value="Unassembled WGS sequence"/>
</dbReference>
<feature type="region of interest" description="Disordered" evidence="2">
    <location>
        <begin position="284"/>
        <end position="325"/>
    </location>
</feature>
<evidence type="ECO:0000256" key="2">
    <source>
        <dbReference type="SAM" id="MobiDB-lite"/>
    </source>
</evidence>
<gene>
    <name evidence="3" type="ORF">ACHAWU_005897</name>
</gene>
<feature type="region of interest" description="Disordered" evidence="2">
    <location>
        <begin position="69"/>
        <end position="96"/>
    </location>
</feature>
<dbReference type="AlphaFoldDB" id="A0ABD3NBL2"/>
<accession>A0ABD3NBL2</accession>
<dbReference type="GO" id="GO:0016787">
    <property type="term" value="F:hydrolase activity"/>
    <property type="evidence" value="ECO:0007669"/>
    <property type="project" value="UniProtKB-KW"/>
</dbReference>
<evidence type="ECO:0000256" key="1">
    <source>
        <dbReference type="ARBA" id="ARBA00022801"/>
    </source>
</evidence>
<dbReference type="PANTHER" id="PTHR48081">
    <property type="entry name" value="AB HYDROLASE SUPERFAMILY PROTEIN C4A8.06C"/>
    <property type="match status" value="1"/>
</dbReference>
<feature type="compositionally biased region" description="Polar residues" evidence="2">
    <location>
        <begin position="14"/>
        <end position="23"/>
    </location>
</feature>
<keyword evidence="1" id="KW-0378">Hydrolase</keyword>
<feature type="compositionally biased region" description="Low complexity" evidence="2">
    <location>
        <begin position="1"/>
        <end position="13"/>
    </location>
</feature>
<evidence type="ECO:0000313" key="3">
    <source>
        <dbReference type="EMBL" id="KAL3770070.1"/>
    </source>
</evidence>